<keyword evidence="3" id="KW-0456">Lyase</keyword>
<dbReference type="InterPro" id="IPR013785">
    <property type="entry name" value="Aldolase_TIM"/>
</dbReference>
<dbReference type="EC" id="4.2.1.10" evidence="2"/>
<dbReference type="InterPro" id="IPR050146">
    <property type="entry name" value="Type-I_3-dehydroquinase"/>
</dbReference>
<dbReference type="Gene3D" id="3.20.20.70">
    <property type="entry name" value="Aldolase class I"/>
    <property type="match status" value="1"/>
</dbReference>
<dbReference type="GO" id="GO:0046279">
    <property type="term" value="P:3,4-dihydroxybenzoate biosynthetic process"/>
    <property type="evidence" value="ECO:0007669"/>
    <property type="project" value="TreeGrafter"/>
</dbReference>
<dbReference type="EMBL" id="BARU01006134">
    <property type="protein sequence ID" value="GAH45408.1"/>
    <property type="molecule type" value="Genomic_DNA"/>
</dbReference>
<sequence length="96" mass="10773">MRKLRICAVIANNDPKTVKKVEPLVDLFEVRIDLIGDGWQESAKQLKKPWIACNRSADEGGGWEGNEARRIEKLLQAIELGADIVDIELGSRVYLV</sequence>
<dbReference type="Pfam" id="PF01487">
    <property type="entry name" value="DHquinase_I"/>
    <property type="match status" value="1"/>
</dbReference>
<reference evidence="5" key="1">
    <citation type="journal article" date="2014" name="Front. Microbiol.">
        <title>High frequency of phylogenetically diverse reductive dehalogenase-homologous genes in deep subseafloor sedimentary metagenomes.</title>
        <authorList>
            <person name="Kawai M."/>
            <person name="Futagami T."/>
            <person name="Toyoda A."/>
            <person name="Takaki Y."/>
            <person name="Nishi S."/>
            <person name="Hori S."/>
            <person name="Arai W."/>
            <person name="Tsubouchi T."/>
            <person name="Morono Y."/>
            <person name="Uchiyama I."/>
            <person name="Ito T."/>
            <person name="Fujiyama A."/>
            <person name="Inagaki F."/>
            <person name="Takami H."/>
        </authorList>
    </citation>
    <scope>NUCLEOTIDE SEQUENCE</scope>
    <source>
        <strain evidence="5">Expedition CK06-06</strain>
    </source>
</reference>
<dbReference type="PANTHER" id="PTHR43699">
    <property type="entry name" value="3-DEHYDROQUINATE DEHYDRATASE"/>
    <property type="match status" value="1"/>
</dbReference>
<accession>X1HJB2</accession>
<gene>
    <name evidence="5" type="ORF">S03H2_12046</name>
</gene>
<evidence type="ECO:0000256" key="3">
    <source>
        <dbReference type="ARBA" id="ARBA00023239"/>
    </source>
</evidence>
<dbReference type="PANTHER" id="PTHR43699:SF1">
    <property type="entry name" value="3-DEHYDROQUINATE DEHYDRATASE"/>
    <property type="match status" value="1"/>
</dbReference>
<dbReference type="InterPro" id="IPR001381">
    <property type="entry name" value="DHquinase_I"/>
</dbReference>
<dbReference type="SUPFAM" id="SSF51569">
    <property type="entry name" value="Aldolase"/>
    <property type="match status" value="1"/>
</dbReference>
<dbReference type="GO" id="GO:0003855">
    <property type="term" value="F:3-dehydroquinate dehydratase activity"/>
    <property type="evidence" value="ECO:0007669"/>
    <property type="project" value="UniProtKB-EC"/>
</dbReference>
<organism evidence="5">
    <name type="scientific">marine sediment metagenome</name>
    <dbReference type="NCBI Taxonomy" id="412755"/>
    <lineage>
        <taxon>unclassified sequences</taxon>
        <taxon>metagenomes</taxon>
        <taxon>ecological metagenomes</taxon>
    </lineage>
</organism>
<evidence type="ECO:0000256" key="1">
    <source>
        <dbReference type="ARBA" id="ARBA00001864"/>
    </source>
</evidence>
<comment type="catalytic activity">
    <reaction evidence="1">
        <text>3-dehydroquinate = 3-dehydroshikimate + H2O</text>
        <dbReference type="Rhea" id="RHEA:21096"/>
        <dbReference type="ChEBI" id="CHEBI:15377"/>
        <dbReference type="ChEBI" id="CHEBI:16630"/>
        <dbReference type="ChEBI" id="CHEBI:32364"/>
        <dbReference type="EC" id="4.2.1.10"/>
    </reaction>
</comment>
<dbReference type="AlphaFoldDB" id="X1HJB2"/>
<evidence type="ECO:0000313" key="5">
    <source>
        <dbReference type="EMBL" id="GAH45408.1"/>
    </source>
</evidence>
<comment type="caution">
    <text evidence="5">The sequence shown here is derived from an EMBL/GenBank/DDBJ whole genome shotgun (WGS) entry which is preliminary data.</text>
</comment>
<proteinExistence type="predicted"/>
<protein>
    <recommendedName>
        <fullName evidence="2">3-dehydroquinate dehydratase</fullName>
        <ecNumber evidence="2">4.2.1.10</ecNumber>
    </recommendedName>
</protein>
<evidence type="ECO:0000256" key="2">
    <source>
        <dbReference type="ARBA" id="ARBA00012060"/>
    </source>
</evidence>
<name>X1HJB2_9ZZZZ</name>
<evidence type="ECO:0000256" key="4">
    <source>
        <dbReference type="ARBA" id="ARBA00023270"/>
    </source>
</evidence>
<keyword evidence="4" id="KW-0704">Schiff base</keyword>